<dbReference type="Proteomes" id="UP001595796">
    <property type="component" value="Unassembled WGS sequence"/>
</dbReference>
<evidence type="ECO:0000259" key="1">
    <source>
        <dbReference type="Pfam" id="PF04664"/>
    </source>
</evidence>
<gene>
    <name evidence="2" type="ORF">ACFPFW_08570</name>
</gene>
<keyword evidence="2" id="KW-0675">Receptor</keyword>
<dbReference type="Pfam" id="PF04664">
    <property type="entry name" value="OGFr_N"/>
    <property type="match status" value="1"/>
</dbReference>
<evidence type="ECO:0000313" key="2">
    <source>
        <dbReference type="EMBL" id="MFC5068069.1"/>
    </source>
</evidence>
<proteinExistence type="predicted"/>
<protein>
    <submittedName>
        <fullName evidence="2">Opioid growth factor receptor-related protein</fullName>
    </submittedName>
</protein>
<accession>A0ABV9Z3D7</accession>
<dbReference type="InterPro" id="IPR006757">
    <property type="entry name" value="OGF_rcpt"/>
</dbReference>
<reference evidence="3" key="1">
    <citation type="journal article" date="2019" name="Int. J. Syst. Evol. Microbiol.">
        <title>The Global Catalogue of Microorganisms (GCM) 10K type strain sequencing project: providing services to taxonomists for standard genome sequencing and annotation.</title>
        <authorList>
            <consortium name="The Broad Institute Genomics Platform"/>
            <consortium name="The Broad Institute Genome Sequencing Center for Infectious Disease"/>
            <person name="Wu L."/>
            <person name="Ma J."/>
        </authorList>
    </citation>
    <scope>NUCLEOTIDE SEQUENCE [LARGE SCALE GENOMIC DNA]</scope>
    <source>
        <strain evidence="3">CGMCC 1.16444</strain>
    </source>
</reference>
<name>A0ABV9Z3D7_9HYPH</name>
<comment type="caution">
    <text evidence="2">The sequence shown here is derived from an EMBL/GenBank/DDBJ whole genome shotgun (WGS) entry which is preliminary data.</text>
</comment>
<sequence>MASQLHTFLAGTGTDHRARTVVDILALSDARLETVHDYIQWLFPLPERSGAQPDAPVLTPEDIAAIRYDSAAQANLRAATERMLVFLRANPHWLRAHDHNHLRISRIIRSLALLVGSDEARAFRSAIMAMNKEAGSPVDPGNVRYWQQACPD</sequence>
<feature type="domain" description="Opioid growth factor receptor (OGFr) conserved" evidence="1">
    <location>
        <begin position="31"/>
        <end position="86"/>
    </location>
</feature>
<dbReference type="PANTHER" id="PTHR14015:SF2">
    <property type="entry name" value="OPIOID GROWTH FACTOR RECEPTOR (OGFR) CONSERVED DOMAIN-CONTAINING PROTEIN"/>
    <property type="match status" value="1"/>
</dbReference>
<keyword evidence="3" id="KW-1185">Reference proteome</keyword>
<dbReference type="RefSeq" id="WP_114957568.1">
    <property type="nucleotide sequence ID" value="NZ_JBHSJF010000006.1"/>
</dbReference>
<organism evidence="2 3">
    <name type="scientific">Flaviflagellibacter deserti</name>
    <dbReference type="NCBI Taxonomy" id="2267266"/>
    <lineage>
        <taxon>Bacteria</taxon>
        <taxon>Pseudomonadati</taxon>
        <taxon>Pseudomonadota</taxon>
        <taxon>Alphaproteobacteria</taxon>
        <taxon>Hyphomicrobiales</taxon>
        <taxon>Flaviflagellibacter</taxon>
    </lineage>
</organism>
<evidence type="ECO:0000313" key="3">
    <source>
        <dbReference type="Proteomes" id="UP001595796"/>
    </source>
</evidence>
<dbReference type="PANTHER" id="PTHR14015">
    <property type="entry name" value="OPIOID GROWTH FACTOR RECEPTOR OGFR ZETA-TYPE OPIOID RECEPTOR"/>
    <property type="match status" value="1"/>
</dbReference>
<dbReference type="EMBL" id="JBHSJF010000006">
    <property type="protein sequence ID" value="MFC5068069.1"/>
    <property type="molecule type" value="Genomic_DNA"/>
</dbReference>
<dbReference type="InterPro" id="IPR039574">
    <property type="entry name" value="OGFr"/>
</dbReference>